<feature type="transmembrane region" description="Helical" evidence="1">
    <location>
        <begin position="68"/>
        <end position="94"/>
    </location>
</feature>
<keyword evidence="1" id="KW-0812">Transmembrane</keyword>
<evidence type="ECO:0000256" key="1">
    <source>
        <dbReference type="SAM" id="Phobius"/>
    </source>
</evidence>
<comment type="caution">
    <text evidence="2">The sequence shown here is derived from an EMBL/GenBank/DDBJ whole genome shotgun (WGS) entry which is preliminary data.</text>
</comment>
<evidence type="ECO:0000313" key="2">
    <source>
        <dbReference type="EMBL" id="MBD2870561.1"/>
    </source>
</evidence>
<name>A0A927CQT9_9BACL</name>
<feature type="transmembrane region" description="Helical" evidence="1">
    <location>
        <begin position="37"/>
        <end position="56"/>
    </location>
</feature>
<evidence type="ECO:0000313" key="3">
    <source>
        <dbReference type="Proteomes" id="UP000632125"/>
    </source>
</evidence>
<organism evidence="2 3">
    <name type="scientific">Paenibacillus arenilitoris</name>
    <dbReference type="NCBI Taxonomy" id="2772299"/>
    <lineage>
        <taxon>Bacteria</taxon>
        <taxon>Bacillati</taxon>
        <taxon>Bacillota</taxon>
        <taxon>Bacilli</taxon>
        <taxon>Bacillales</taxon>
        <taxon>Paenibacillaceae</taxon>
        <taxon>Paenibacillus</taxon>
    </lineage>
</organism>
<reference evidence="2" key="1">
    <citation type="submission" date="2020-09" db="EMBL/GenBank/DDBJ databases">
        <title>A novel bacterium of genus Paenibacillus, isolated from South China Sea.</title>
        <authorList>
            <person name="Huang H."/>
            <person name="Mo K."/>
            <person name="Hu Y."/>
        </authorList>
    </citation>
    <scope>NUCLEOTIDE SEQUENCE</scope>
    <source>
        <strain evidence="2">IB182493</strain>
    </source>
</reference>
<feature type="transmembrane region" description="Helical" evidence="1">
    <location>
        <begin position="7"/>
        <end position="25"/>
    </location>
</feature>
<proteinExistence type="predicted"/>
<protein>
    <submittedName>
        <fullName evidence="2">Uncharacterized protein</fullName>
    </submittedName>
</protein>
<keyword evidence="1" id="KW-1133">Transmembrane helix</keyword>
<dbReference type="Proteomes" id="UP000632125">
    <property type="component" value="Unassembled WGS sequence"/>
</dbReference>
<keyword evidence="3" id="KW-1185">Reference proteome</keyword>
<feature type="transmembrane region" description="Helical" evidence="1">
    <location>
        <begin position="114"/>
        <end position="132"/>
    </location>
</feature>
<dbReference type="EMBL" id="JACXIY010000022">
    <property type="protein sequence ID" value="MBD2870561.1"/>
    <property type="molecule type" value="Genomic_DNA"/>
</dbReference>
<gene>
    <name evidence="2" type="ORF">IDH41_18425</name>
</gene>
<keyword evidence="1" id="KW-0472">Membrane</keyword>
<accession>A0A927CQT9</accession>
<dbReference type="AlphaFoldDB" id="A0A927CQT9"/>
<sequence>MLRSREAIVALFTAAIPFSLINFSAYLKGGMPDPVQVAGSLAYMAMWFTAALYFGLRGIRFLRGLTIYWGLGGLLTIAAFIADKLAIALPIYFIFAGPLYGIRIFLNVRPDAKFVLIGIAIVYTASCIGYLIGIERSRRINGC</sequence>
<dbReference type="RefSeq" id="WP_190863595.1">
    <property type="nucleotide sequence ID" value="NZ_JACXIY010000022.1"/>
</dbReference>